<keyword evidence="3" id="KW-1133">Transmembrane helix</keyword>
<comment type="caution">
    <text evidence="5">The sequence shown here is derived from an EMBL/GenBank/DDBJ whole genome shotgun (WGS) entry which is preliminary data.</text>
</comment>
<dbReference type="InterPro" id="IPR001764">
    <property type="entry name" value="Glyco_hydro_3_N"/>
</dbReference>
<keyword evidence="6" id="KW-1185">Reference proteome</keyword>
<dbReference type="HOGENOM" id="CLU_005235_1_1_9"/>
<dbReference type="PANTHER" id="PTHR42715">
    <property type="entry name" value="BETA-GLUCOSIDASE"/>
    <property type="match status" value="1"/>
</dbReference>
<accession>G9WWK9</accession>
<proteinExistence type="inferred from homology"/>
<keyword evidence="3" id="KW-0472">Membrane</keyword>
<dbReference type="InterPro" id="IPR013783">
    <property type="entry name" value="Ig-like_fold"/>
</dbReference>
<dbReference type="InterPro" id="IPR050288">
    <property type="entry name" value="Cellulose_deg_GH3"/>
</dbReference>
<dbReference type="PRINTS" id="PR00133">
    <property type="entry name" value="GLHYDRLASE3"/>
</dbReference>
<name>G9WWK9_9FIRM</name>
<feature type="transmembrane region" description="Helical" evidence="3">
    <location>
        <begin position="972"/>
        <end position="992"/>
    </location>
</feature>
<reference evidence="5 6" key="1">
    <citation type="submission" date="2011-08" db="EMBL/GenBank/DDBJ databases">
        <title>The Genome Sequence of Oribacterium sp. ACB7.</title>
        <authorList>
            <consortium name="The Broad Institute Genome Sequencing Platform"/>
            <person name="Earl A."/>
            <person name="Ward D."/>
            <person name="Feldgarden M."/>
            <person name="Gevers D."/>
            <person name="Sizova M."/>
            <person name="Hazen A."/>
            <person name="Epstein S."/>
            <person name="Young S.K."/>
            <person name="Zeng Q."/>
            <person name="Gargeya S."/>
            <person name="Fitzgerald M."/>
            <person name="Haas B."/>
            <person name="Abouelleil A."/>
            <person name="Alvarado L."/>
            <person name="Arachchi H.M."/>
            <person name="Berlin A."/>
            <person name="Brown A."/>
            <person name="Chapman S.B."/>
            <person name="Chen Z."/>
            <person name="Dunbar C."/>
            <person name="Freedman E."/>
            <person name="Gearin G."/>
            <person name="Gellesch M."/>
            <person name="Goldberg J."/>
            <person name="Griggs A."/>
            <person name="Gujja S."/>
            <person name="Heiman D."/>
            <person name="Howarth C."/>
            <person name="Larson L."/>
            <person name="Lui A."/>
            <person name="MacDonald P.J.P."/>
            <person name="Montmayeur A."/>
            <person name="Murphy C."/>
            <person name="Neiman D."/>
            <person name="Pearson M."/>
            <person name="Priest M."/>
            <person name="Roberts A."/>
            <person name="Saif S."/>
            <person name="Shea T."/>
            <person name="Shenoy N."/>
            <person name="Sisk P."/>
            <person name="Stolte C."/>
            <person name="Sykes S."/>
            <person name="Wortman J."/>
            <person name="Nusbaum C."/>
            <person name="Birren B."/>
        </authorList>
    </citation>
    <scope>NUCLEOTIDE SEQUENCE [LARGE SCALE GENOMIC DNA]</scope>
    <source>
        <strain evidence="5 6">ACB7</strain>
    </source>
</reference>
<dbReference type="Pfam" id="PF00933">
    <property type="entry name" value="Glyco_hydro_3"/>
    <property type="match status" value="1"/>
</dbReference>
<organism evidence="5 6">
    <name type="scientific">Oribacterium asaccharolyticum ACB7</name>
    <dbReference type="NCBI Taxonomy" id="796944"/>
    <lineage>
        <taxon>Bacteria</taxon>
        <taxon>Bacillati</taxon>
        <taxon>Bacillota</taxon>
        <taxon>Clostridia</taxon>
        <taxon>Lachnospirales</taxon>
        <taxon>Lachnospiraceae</taxon>
        <taxon>Oribacterium</taxon>
    </lineage>
</organism>
<gene>
    <name evidence="5" type="ORF">HMPREF9624_01293</name>
</gene>
<feature type="domain" description="Fibronectin type III-like" evidence="4">
    <location>
        <begin position="481"/>
        <end position="559"/>
    </location>
</feature>
<dbReference type="PANTHER" id="PTHR42715:SF10">
    <property type="entry name" value="BETA-GLUCOSIDASE"/>
    <property type="match status" value="1"/>
</dbReference>
<evidence type="ECO:0000313" key="5">
    <source>
        <dbReference type="EMBL" id="EHL09878.1"/>
    </source>
</evidence>
<dbReference type="Gene3D" id="3.20.20.300">
    <property type="entry name" value="Glycoside hydrolase, family 3, N-terminal domain"/>
    <property type="match status" value="1"/>
</dbReference>
<dbReference type="InterPro" id="IPR002772">
    <property type="entry name" value="Glyco_hydro_3_C"/>
</dbReference>
<keyword evidence="2" id="KW-0378">Hydrolase</keyword>
<dbReference type="SUPFAM" id="SSF51445">
    <property type="entry name" value="(Trans)glycosidases"/>
    <property type="match status" value="1"/>
</dbReference>
<dbReference type="Proteomes" id="UP000003527">
    <property type="component" value="Unassembled WGS sequence"/>
</dbReference>
<dbReference type="InterPro" id="IPR026891">
    <property type="entry name" value="Fn3-like"/>
</dbReference>
<dbReference type="GO" id="GO:0005975">
    <property type="term" value="P:carbohydrate metabolic process"/>
    <property type="evidence" value="ECO:0007669"/>
    <property type="project" value="InterPro"/>
</dbReference>
<evidence type="ECO:0000259" key="4">
    <source>
        <dbReference type="SMART" id="SM01217"/>
    </source>
</evidence>
<evidence type="ECO:0000256" key="1">
    <source>
        <dbReference type="ARBA" id="ARBA00005336"/>
    </source>
</evidence>
<evidence type="ECO:0000313" key="6">
    <source>
        <dbReference type="Proteomes" id="UP000003527"/>
    </source>
</evidence>
<dbReference type="InterPro" id="IPR017853">
    <property type="entry name" value="GH"/>
</dbReference>
<feature type="transmembrane region" description="Helical" evidence="3">
    <location>
        <begin position="33"/>
        <end position="54"/>
    </location>
</feature>
<dbReference type="GO" id="GO:0004553">
    <property type="term" value="F:hydrolase activity, hydrolyzing O-glycosyl compounds"/>
    <property type="evidence" value="ECO:0007669"/>
    <property type="project" value="InterPro"/>
</dbReference>
<dbReference type="SUPFAM" id="SSF52279">
    <property type="entry name" value="Beta-D-glucan exohydrolase, C-terminal domain"/>
    <property type="match status" value="1"/>
</dbReference>
<dbReference type="Pfam" id="PF14310">
    <property type="entry name" value="Fn3-like"/>
    <property type="match status" value="1"/>
</dbReference>
<dbReference type="EMBL" id="AFZD01000020">
    <property type="protein sequence ID" value="EHL09878.1"/>
    <property type="molecule type" value="Genomic_DNA"/>
</dbReference>
<dbReference type="Pfam" id="PF01915">
    <property type="entry name" value="Glyco_hydro_3_C"/>
    <property type="match status" value="1"/>
</dbReference>
<dbReference type="AlphaFoldDB" id="G9WWK9"/>
<dbReference type="PATRIC" id="fig|796944.3.peg.2039"/>
<evidence type="ECO:0000256" key="2">
    <source>
        <dbReference type="ARBA" id="ARBA00022801"/>
    </source>
</evidence>
<comment type="similarity">
    <text evidence="1">Belongs to the glycosyl hydrolase 3 family.</text>
</comment>
<keyword evidence="3" id="KW-0812">Transmembrane</keyword>
<feature type="transmembrane region" description="Helical" evidence="3">
    <location>
        <begin position="66"/>
        <end position="86"/>
    </location>
</feature>
<dbReference type="RefSeq" id="WP_009537077.1">
    <property type="nucleotide sequence ID" value="NZ_JH414505.1"/>
</dbReference>
<dbReference type="Gene3D" id="2.60.40.10">
    <property type="entry name" value="Immunoglobulins"/>
    <property type="match status" value="1"/>
</dbReference>
<protein>
    <recommendedName>
        <fullName evidence="4">Fibronectin type III-like domain-containing protein</fullName>
    </recommendedName>
</protein>
<sequence length="1038" mass="115061">MVDFLLKTVGPFFFGLGVSEADLKSYITTLQGYILAVLIALILMLVILIFASIIKKQHKRFVRFQAVLNFFLVLVFVGNLIAYGPMHSNVSGFLNASKVTIPEETRNHSKEVVKKVGEEGFVLLKNDDSLLPLQDEKKLNVFGWASTAPIYGGTGSGSSDTTNNEGILDSLKNAGYELNSDLTEMYKKYQDGRVSKGLNMKEQDWSLPEPTADYYTDDLMNKAKSFSDVAVVVLGRSGGEGADLPMDMRAIIDGKYNIAKEVSVNPDKYGYFGASYKNNGSTPDFEEGQSYLELSKPEKDMLDTVCKNFDKVVLIVNANNPMELGFADDYKQIKSMIWAPGAGVTGFSALGEILKGEVNPSGRTVDTFVKDLQQTPYINNIGNHAYSNVDDLKKAIVAADESAEGNISFVNYAEGIYTGYKFYETAAEEGFLNYEDTVQYPFGYGLSYTSFTQSMENFKDNGNQLSFDVEVKNTGKVAGKDVVEVYFTPPYYNGGIEKSTVNFIDFGKTKLLNPGESEKLSFTINKEDLASYDSEGIKVKGGGYILEAGDYKISIRENSHKEIASESFTVAADIDYSKNKRESDKVAAVNHFEDYTRGKFTVLSRKDHFANYKEACGPLSEDAYVMDDATRKAVEEQSFAYYDPTKYDNATDTMPNMEQKNGLKLYDLVGASYDDEKWDKLLDQMSFDDMATLINVGGWQTAAIKSISKPATVECDGPAGLNNFITQVYGTSFPGEILMAQSFNRELLGEIGEAIAAEFKAAGYYGWYGPAANTHRSAFAGRNFEYYSEDGVLSGNLAAAEMNGAIKYKVYPYLKHFALNDQETNRCAFLLTFATEQTIRENYLKGFEIGLKKYEGNIQAMMSSFNFIGTVACSANPNLLNDVLRTEWGFQGMVITDYDGSYGYMISDKSVRNGNDLMLGFAMADSNKFTDKSATAALAMRKACKNILYTVANSGVYDNGDPTGKMSNMDKIFLSVDILFALLYLLCQFLLFKGWKKKKEALKLAAANPEGGKPEVITREIIRTEVIKEEIKPDEPKE</sequence>
<dbReference type="InterPro" id="IPR036962">
    <property type="entry name" value="Glyco_hydro_3_N_sf"/>
</dbReference>
<dbReference type="InterPro" id="IPR036881">
    <property type="entry name" value="Glyco_hydro_3_C_sf"/>
</dbReference>
<dbReference type="SMART" id="SM01217">
    <property type="entry name" value="Fn3_like"/>
    <property type="match status" value="1"/>
</dbReference>
<dbReference type="Gene3D" id="3.40.50.1700">
    <property type="entry name" value="Glycoside hydrolase family 3 C-terminal domain"/>
    <property type="match status" value="1"/>
</dbReference>
<evidence type="ECO:0000256" key="3">
    <source>
        <dbReference type="SAM" id="Phobius"/>
    </source>
</evidence>